<accession>A0A2A2KGQ8</accession>
<dbReference type="EMBL" id="LIAE01008638">
    <property type="protein sequence ID" value="PAV73174.1"/>
    <property type="molecule type" value="Genomic_DNA"/>
</dbReference>
<reference evidence="2 3" key="1">
    <citation type="journal article" date="2017" name="Curr. Biol.">
        <title>Genome architecture and evolution of a unichromosomal asexual nematode.</title>
        <authorList>
            <person name="Fradin H."/>
            <person name="Zegar C."/>
            <person name="Gutwein M."/>
            <person name="Lucas J."/>
            <person name="Kovtun M."/>
            <person name="Corcoran D."/>
            <person name="Baugh L.R."/>
            <person name="Kiontke K."/>
            <person name="Gunsalus K."/>
            <person name="Fitch D.H."/>
            <person name="Piano F."/>
        </authorList>
    </citation>
    <scope>NUCLEOTIDE SEQUENCE [LARGE SCALE GENOMIC DNA]</scope>
    <source>
        <strain evidence="2">PF1309</strain>
    </source>
</reference>
<proteinExistence type="predicted"/>
<comment type="caution">
    <text evidence="2">The sequence shown here is derived from an EMBL/GenBank/DDBJ whole genome shotgun (WGS) entry which is preliminary data.</text>
</comment>
<organism evidence="2 3">
    <name type="scientific">Diploscapter pachys</name>
    <dbReference type="NCBI Taxonomy" id="2018661"/>
    <lineage>
        <taxon>Eukaryota</taxon>
        <taxon>Metazoa</taxon>
        <taxon>Ecdysozoa</taxon>
        <taxon>Nematoda</taxon>
        <taxon>Chromadorea</taxon>
        <taxon>Rhabditida</taxon>
        <taxon>Rhabditina</taxon>
        <taxon>Rhabditomorpha</taxon>
        <taxon>Rhabditoidea</taxon>
        <taxon>Rhabditidae</taxon>
        <taxon>Diploscapter</taxon>
    </lineage>
</organism>
<evidence type="ECO:0000256" key="1">
    <source>
        <dbReference type="SAM" id="MobiDB-lite"/>
    </source>
</evidence>
<evidence type="ECO:0000313" key="2">
    <source>
        <dbReference type="EMBL" id="PAV73174.1"/>
    </source>
</evidence>
<feature type="region of interest" description="Disordered" evidence="1">
    <location>
        <begin position="1"/>
        <end position="23"/>
    </location>
</feature>
<sequence length="135" mass="15130">MVSETEPSYGDDTDFPPIDQEGPRAPVARLVDFEDLSIDGSCYALSSICANINVTNKIGNKKFSFSYLTNETVEEESEDEEEKIQETESSVAILEYPEIISVKEKVELDCDDLSIMDTELDPKIKKKSKTPDPQK</sequence>
<dbReference type="AlphaFoldDB" id="A0A2A2KGQ8"/>
<dbReference type="Proteomes" id="UP000218231">
    <property type="component" value="Unassembled WGS sequence"/>
</dbReference>
<keyword evidence="3" id="KW-1185">Reference proteome</keyword>
<name>A0A2A2KGQ8_9BILA</name>
<gene>
    <name evidence="2" type="ORF">WR25_14289</name>
</gene>
<evidence type="ECO:0000313" key="3">
    <source>
        <dbReference type="Proteomes" id="UP000218231"/>
    </source>
</evidence>
<protein>
    <submittedName>
        <fullName evidence="2">Uncharacterized protein</fullName>
    </submittedName>
</protein>